<organism evidence="12 13">
    <name type="scientific">Mortierella isabellina</name>
    <name type="common">Filamentous fungus</name>
    <name type="synonym">Umbelopsis isabellina</name>
    <dbReference type="NCBI Taxonomy" id="91625"/>
    <lineage>
        <taxon>Eukaryota</taxon>
        <taxon>Fungi</taxon>
        <taxon>Fungi incertae sedis</taxon>
        <taxon>Mucoromycota</taxon>
        <taxon>Mucoromycotina</taxon>
        <taxon>Umbelopsidomycetes</taxon>
        <taxon>Umbelopsidales</taxon>
        <taxon>Umbelopsidaceae</taxon>
        <taxon>Umbelopsis</taxon>
    </lineage>
</organism>
<feature type="region of interest" description="Disordered" evidence="10">
    <location>
        <begin position="1"/>
        <end position="45"/>
    </location>
</feature>
<evidence type="ECO:0000256" key="9">
    <source>
        <dbReference type="RuleBase" id="RU361221"/>
    </source>
</evidence>
<dbReference type="OrthoDB" id="431497at2759"/>
<reference evidence="12" key="1">
    <citation type="submission" date="2020-12" db="EMBL/GenBank/DDBJ databases">
        <title>Metabolic potential, ecology and presence of endohyphal bacteria is reflected in genomic diversity of Mucoromycotina.</title>
        <authorList>
            <person name="Muszewska A."/>
            <person name="Okrasinska A."/>
            <person name="Steczkiewicz K."/>
            <person name="Drgas O."/>
            <person name="Orlowska M."/>
            <person name="Perlinska-Lenart U."/>
            <person name="Aleksandrzak-Piekarczyk T."/>
            <person name="Szatraj K."/>
            <person name="Zielenkiewicz U."/>
            <person name="Pilsyk S."/>
            <person name="Malc E."/>
            <person name="Mieczkowski P."/>
            <person name="Kruszewska J.S."/>
            <person name="Biernat P."/>
            <person name="Pawlowska J."/>
        </authorList>
    </citation>
    <scope>NUCLEOTIDE SEQUENCE</scope>
    <source>
        <strain evidence="12">WA0000067209</strain>
    </source>
</reference>
<dbReference type="AlphaFoldDB" id="A0A8H7UC23"/>
<evidence type="ECO:0000256" key="10">
    <source>
        <dbReference type="SAM" id="MobiDB-lite"/>
    </source>
</evidence>
<evidence type="ECO:0000256" key="8">
    <source>
        <dbReference type="PROSITE-ProRule" id="PRU00703"/>
    </source>
</evidence>
<dbReference type="Pfam" id="PF00654">
    <property type="entry name" value="Voltage_CLC"/>
    <property type="match status" value="1"/>
</dbReference>
<evidence type="ECO:0000313" key="13">
    <source>
        <dbReference type="Proteomes" id="UP000654370"/>
    </source>
</evidence>
<feature type="transmembrane region" description="Helical" evidence="9">
    <location>
        <begin position="544"/>
        <end position="565"/>
    </location>
</feature>
<dbReference type="CDD" id="cd03684">
    <property type="entry name" value="ClC_3_like"/>
    <property type="match status" value="1"/>
</dbReference>
<protein>
    <recommendedName>
        <fullName evidence="9">Chloride channel protein</fullName>
    </recommendedName>
</protein>
<accession>A0A8H7UC23</accession>
<dbReference type="Proteomes" id="UP000654370">
    <property type="component" value="Unassembled WGS sequence"/>
</dbReference>
<dbReference type="GO" id="GO:0005247">
    <property type="term" value="F:voltage-gated chloride channel activity"/>
    <property type="evidence" value="ECO:0007669"/>
    <property type="project" value="TreeGrafter"/>
</dbReference>
<dbReference type="GO" id="GO:0005794">
    <property type="term" value="C:Golgi apparatus"/>
    <property type="evidence" value="ECO:0007669"/>
    <property type="project" value="TreeGrafter"/>
</dbReference>
<name>A0A8H7UC23_MORIS</name>
<dbReference type="GO" id="GO:0005769">
    <property type="term" value="C:early endosome"/>
    <property type="evidence" value="ECO:0007669"/>
    <property type="project" value="TreeGrafter"/>
</dbReference>
<proteinExistence type="inferred from homology"/>
<comment type="subcellular location">
    <subcellularLocation>
        <location evidence="1 9">Membrane</location>
        <topology evidence="1 9">Multi-pass membrane protein</topology>
    </subcellularLocation>
</comment>
<feature type="compositionally biased region" description="Polar residues" evidence="10">
    <location>
        <begin position="18"/>
        <end position="35"/>
    </location>
</feature>
<dbReference type="PANTHER" id="PTHR45711">
    <property type="entry name" value="CHLORIDE CHANNEL PROTEIN"/>
    <property type="match status" value="1"/>
</dbReference>
<keyword evidence="13" id="KW-1185">Reference proteome</keyword>
<dbReference type="SUPFAM" id="SSF54631">
    <property type="entry name" value="CBS-domain pair"/>
    <property type="match status" value="1"/>
</dbReference>
<dbReference type="InterPro" id="IPR046342">
    <property type="entry name" value="CBS_dom_sf"/>
</dbReference>
<dbReference type="InterPro" id="IPR014743">
    <property type="entry name" value="Cl-channel_core"/>
</dbReference>
<evidence type="ECO:0000256" key="4">
    <source>
        <dbReference type="ARBA" id="ARBA00022989"/>
    </source>
</evidence>
<dbReference type="SUPFAM" id="SSF81340">
    <property type="entry name" value="Clc chloride channel"/>
    <property type="match status" value="1"/>
</dbReference>
<evidence type="ECO:0000259" key="11">
    <source>
        <dbReference type="PROSITE" id="PS51371"/>
    </source>
</evidence>
<feature type="transmembrane region" description="Helical" evidence="9">
    <location>
        <begin position="448"/>
        <end position="467"/>
    </location>
</feature>
<gene>
    <name evidence="12" type="ORF">INT43_004421</name>
</gene>
<sequence>MPGESTPILHHKRRRTTGTDYQSTADDSARPSRQGSRIEPSRHSSFHFMKRRTGAYDEDSQGLIDENTGVRVWYENYSSIGKDKAMTNKNMRIFRHPLTKENLFPSPPDWIHDHIKEKLRRRKIRSMRGMRGYMKNAFDGAKAWILVTITGLITAILAWLIDLVQELFTDWKDGFCVAKWRYNRKFCCWGKEEYEACPAWQSWPEILDVSSHEESYYTAMGMYWLFGLVFCGVATLLVKYSAERVTSRVPAVEPKHRSFSRSTSALLEPEIGAQRQTTSKVASSPLIVQKTKMAYYCAGSGIPEVKVILGGFVIKGFLGIKTLFVKSVGLVLSTSSGLNCGKEGPFVHIACCVGNIACRLFSKFNKNEGKRREILSASAAAGVAVAFGAPIGGVLFSLEEVSYYFPIKTMIRSYFCALVAAMSLKMLNPFGTGKIVMFQVQYDKEYHVFELFGFILCGIFGGLFGALFSYCNAKYQRLRKTTFIGKYPIIEALGTITLTVLISFWSPYARMSLTEFVTNLFSECSSLDDNEGLCAKRASEIPPLVYLLLSTLVIKLFLSIITFGIRVPGGVFLPALAIGAIFGRAIGLVMQYLTLSYPEHWIFAACPADIETHGRCVIPGVYAIVGAAASLAGVTRTTVSLVVIMFELTHSLTYAVPIMAGVMIAKWAADAFFPAGIYDLIVDLQEYPYLESKREYIHTSGVPELTEYLETLNSDTAITVDDLHAAIERLEALGYAEDGGFPILTEGNILHGYIACSELIHAIEEVSKRVQPGEEGKVKCYFKRNDEIVSTPHSLDTSGSAIFTENGTEMQRLGDFSKYVDQAPLTINQHASVELVMEIFIKLGVRYVCVAGASGKYHGIIHKRRLLSYLKELEEEGKD</sequence>
<dbReference type="InterPro" id="IPR000644">
    <property type="entry name" value="CBS_dom"/>
</dbReference>
<keyword evidence="8" id="KW-0129">CBS domain</keyword>
<evidence type="ECO:0000256" key="1">
    <source>
        <dbReference type="ARBA" id="ARBA00004141"/>
    </source>
</evidence>
<dbReference type="InterPro" id="IPR001807">
    <property type="entry name" value="ClC"/>
</dbReference>
<dbReference type="PROSITE" id="PS51371">
    <property type="entry name" value="CBS"/>
    <property type="match status" value="1"/>
</dbReference>
<comment type="similarity">
    <text evidence="9">Belongs to the chloride channel (TC 2.A.49) family.</text>
</comment>
<dbReference type="Gene3D" id="1.10.3080.10">
    <property type="entry name" value="Clc chloride channel"/>
    <property type="match status" value="2"/>
</dbReference>
<evidence type="ECO:0000256" key="6">
    <source>
        <dbReference type="ARBA" id="ARBA00023136"/>
    </source>
</evidence>
<dbReference type="GO" id="GO:0005886">
    <property type="term" value="C:plasma membrane"/>
    <property type="evidence" value="ECO:0007669"/>
    <property type="project" value="TreeGrafter"/>
</dbReference>
<keyword evidence="3 9" id="KW-0812">Transmembrane</keyword>
<evidence type="ECO:0000256" key="5">
    <source>
        <dbReference type="ARBA" id="ARBA00023065"/>
    </source>
</evidence>
<feature type="transmembrane region" description="Helical" evidence="9">
    <location>
        <begin position="374"/>
        <end position="398"/>
    </location>
</feature>
<keyword evidence="4 9" id="KW-1133">Transmembrane helix</keyword>
<comment type="caution">
    <text evidence="12">The sequence shown here is derived from an EMBL/GenBank/DDBJ whole genome shotgun (WGS) entry which is preliminary data.</text>
</comment>
<comment type="caution">
    <text evidence="9">Lacks conserved residue(s) required for the propagation of feature annotation.</text>
</comment>
<evidence type="ECO:0000256" key="2">
    <source>
        <dbReference type="ARBA" id="ARBA00022448"/>
    </source>
</evidence>
<feature type="transmembrane region" description="Helical" evidence="9">
    <location>
        <begin position="216"/>
        <end position="238"/>
    </location>
</feature>
<keyword evidence="2 9" id="KW-0813">Transport</keyword>
<keyword evidence="6 9" id="KW-0472">Membrane</keyword>
<evidence type="ECO:0000256" key="3">
    <source>
        <dbReference type="ARBA" id="ARBA00022692"/>
    </source>
</evidence>
<evidence type="ECO:0000256" key="7">
    <source>
        <dbReference type="ARBA" id="ARBA00023214"/>
    </source>
</evidence>
<feature type="transmembrane region" description="Helical" evidence="9">
    <location>
        <begin position="571"/>
        <end position="593"/>
    </location>
</feature>
<feature type="transmembrane region" description="Helical" evidence="9">
    <location>
        <begin position="487"/>
        <end position="505"/>
    </location>
</feature>
<dbReference type="EMBL" id="JAEPQZ010000013">
    <property type="protein sequence ID" value="KAG2174398.1"/>
    <property type="molecule type" value="Genomic_DNA"/>
</dbReference>
<evidence type="ECO:0000313" key="12">
    <source>
        <dbReference type="EMBL" id="KAG2174398.1"/>
    </source>
</evidence>
<dbReference type="PRINTS" id="PR00762">
    <property type="entry name" value="CLCHANNEL"/>
</dbReference>
<keyword evidence="7 9" id="KW-0868">Chloride</keyword>
<dbReference type="PANTHER" id="PTHR45711:SF6">
    <property type="entry name" value="CHLORIDE CHANNEL PROTEIN"/>
    <property type="match status" value="1"/>
</dbReference>
<dbReference type="Pfam" id="PF00571">
    <property type="entry name" value="CBS"/>
    <property type="match status" value="1"/>
</dbReference>
<feature type="domain" description="CBS" evidence="11">
    <location>
        <begin position="820"/>
        <end position="876"/>
    </location>
</feature>
<feature type="transmembrane region" description="Helical" evidence="9">
    <location>
        <begin position="143"/>
        <end position="161"/>
    </location>
</feature>
<keyword evidence="5 9" id="KW-0406">Ion transport</keyword>